<dbReference type="InterPro" id="IPR005702">
    <property type="entry name" value="Wzc-like_C"/>
</dbReference>
<gene>
    <name evidence="10" type="ORF">BFS35_005065</name>
</gene>
<dbReference type="Pfam" id="PF13614">
    <property type="entry name" value="AAA_31"/>
    <property type="match status" value="1"/>
</dbReference>
<dbReference type="GO" id="GO:0005886">
    <property type="term" value="C:plasma membrane"/>
    <property type="evidence" value="ECO:0007669"/>
    <property type="project" value="TreeGrafter"/>
</dbReference>
<dbReference type="NCBIfam" id="TIGR01007">
    <property type="entry name" value="eps_fam"/>
    <property type="match status" value="1"/>
</dbReference>
<dbReference type="CDD" id="cd05387">
    <property type="entry name" value="BY-kinase"/>
    <property type="match status" value="1"/>
</dbReference>
<evidence type="ECO:0000256" key="8">
    <source>
        <dbReference type="ARBA" id="ARBA00051245"/>
    </source>
</evidence>
<name>A0A2G5NMS9_9STAP</name>
<dbReference type="Proteomes" id="UP000229523">
    <property type="component" value="Unassembled WGS sequence"/>
</dbReference>
<reference evidence="10 11" key="1">
    <citation type="journal article" date="2018" name="Front. Microbiol.">
        <title>Description and Comparative Genomics of Macrococcus caseolyticus subsp. hominis subsp. nov., Macrococcus goetzii sp. nov., Macrococcus epidermidis sp. nov., and Macrococcus bohemicus sp. nov., Novel Macrococci From Human Clinical Material With Virulence Potential and Suspected Uptake of Foreign DNA by Natural Transformation.</title>
        <authorList>
            <person name="Maslanova I."/>
            <person name="Wertheimer Z."/>
            <person name="Sedlacek I."/>
            <person name="Svec P."/>
            <person name="Indrakova A."/>
            <person name="Kovarovic V."/>
            <person name="Schumann P."/>
            <person name="Sproer C."/>
            <person name="Kralova S."/>
            <person name="Sedo O."/>
            <person name="Kristofova L."/>
            <person name="Vrbovska V."/>
            <person name="Fuzik T."/>
            <person name="Petras P."/>
            <person name="Zdrahal Z."/>
            <person name="Ruzickova V."/>
            <person name="Doskar J."/>
            <person name="Pantucek R."/>
        </authorList>
    </citation>
    <scope>NUCLEOTIDE SEQUENCE [LARGE SCALE GENOMIC DNA]</scope>
    <source>
        <strain evidence="10 11">CCM 4927</strain>
    </source>
</reference>
<dbReference type="GO" id="GO:0042802">
    <property type="term" value="F:identical protein binding"/>
    <property type="evidence" value="ECO:0007669"/>
    <property type="project" value="UniProtKB-ARBA"/>
</dbReference>
<keyword evidence="3" id="KW-0808">Transferase</keyword>
<keyword evidence="11" id="KW-1185">Reference proteome</keyword>
<evidence type="ECO:0000256" key="7">
    <source>
        <dbReference type="ARBA" id="ARBA00023137"/>
    </source>
</evidence>
<dbReference type="PANTHER" id="PTHR32309:SF13">
    <property type="entry name" value="FERRIC ENTEROBACTIN TRANSPORT PROTEIN FEPE"/>
    <property type="match status" value="1"/>
</dbReference>
<evidence type="ECO:0000256" key="2">
    <source>
        <dbReference type="ARBA" id="ARBA00011903"/>
    </source>
</evidence>
<sequence length="233" mass="26049">MFKKSKSKIKNRTEKARKLITLEDPKSPVSEQFRTLRTNISFSTPGSQLQKLLVTSSVQQEGKSTVSANLACVFAQNNTKVLFIDADMRKPTVHNTFGVKNAVGLSTYLTEQSTLKQTIQPTEVENLDIMSAGPVPPNPSELLNSKNLDIMLDELCTYYDLIIFDSPPVLSVTDSQIISAKVDGMVLVIDKQENNKSNVKEARDLLTVSENSKLLGIVFNNDEYDTDKYYVYQ</sequence>
<evidence type="ECO:0000313" key="10">
    <source>
        <dbReference type="EMBL" id="RAI83063.1"/>
    </source>
</evidence>
<keyword evidence="7" id="KW-0829">Tyrosine-protein kinase</keyword>
<evidence type="ECO:0000313" key="11">
    <source>
        <dbReference type="Proteomes" id="UP000229523"/>
    </source>
</evidence>
<dbReference type="InterPro" id="IPR050445">
    <property type="entry name" value="Bact_polysacc_biosynth/exp"/>
</dbReference>
<dbReference type="AlphaFoldDB" id="A0A2G5NMS9"/>
<dbReference type="PANTHER" id="PTHR32309">
    <property type="entry name" value="TYROSINE-PROTEIN KINASE"/>
    <property type="match status" value="1"/>
</dbReference>
<protein>
    <recommendedName>
        <fullName evidence="2">non-specific protein-tyrosine kinase</fullName>
        <ecNumber evidence="2">2.7.10.2</ecNumber>
    </recommendedName>
</protein>
<proteinExistence type="inferred from homology"/>
<dbReference type="InterPro" id="IPR025669">
    <property type="entry name" value="AAA_dom"/>
</dbReference>
<keyword evidence="5" id="KW-0418">Kinase</keyword>
<evidence type="ECO:0000256" key="1">
    <source>
        <dbReference type="ARBA" id="ARBA00007316"/>
    </source>
</evidence>
<evidence type="ECO:0000256" key="3">
    <source>
        <dbReference type="ARBA" id="ARBA00022679"/>
    </source>
</evidence>
<dbReference type="EMBL" id="MJBI02000001">
    <property type="protein sequence ID" value="RAI83063.1"/>
    <property type="molecule type" value="Genomic_DNA"/>
</dbReference>
<comment type="catalytic activity">
    <reaction evidence="8">
        <text>L-tyrosyl-[protein] + ATP = O-phospho-L-tyrosyl-[protein] + ADP + H(+)</text>
        <dbReference type="Rhea" id="RHEA:10596"/>
        <dbReference type="Rhea" id="RHEA-COMP:10136"/>
        <dbReference type="Rhea" id="RHEA-COMP:20101"/>
        <dbReference type="ChEBI" id="CHEBI:15378"/>
        <dbReference type="ChEBI" id="CHEBI:30616"/>
        <dbReference type="ChEBI" id="CHEBI:46858"/>
        <dbReference type="ChEBI" id="CHEBI:61978"/>
        <dbReference type="ChEBI" id="CHEBI:456216"/>
        <dbReference type="EC" id="2.7.10.2"/>
    </reaction>
</comment>
<dbReference type="RefSeq" id="WP_099580633.1">
    <property type="nucleotide sequence ID" value="NZ_MJBI02000001.1"/>
</dbReference>
<dbReference type="InterPro" id="IPR027417">
    <property type="entry name" value="P-loop_NTPase"/>
</dbReference>
<feature type="domain" description="AAA" evidence="9">
    <location>
        <begin position="62"/>
        <end position="191"/>
    </location>
</feature>
<comment type="similarity">
    <text evidence="1">Belongs to the CpsD/CapB family.</text>
</comment>
<accession>A0A2G5NMS9</accession>
<organism evidence="10 11">
    <name type="scientific">Macrococcoides goetzii</name>
    <dbReference type="NCBI Taxonomy" id="1891097"/>
    <lineage>
        <taxon>Bacteria</taxon>
        <taxon>Bacillati</taxon>
        <taxon>Bacillota</taxon>
        <taxon>Bacilli</taxon>
        <taxon>Bacillales</taxon>
        <taxon>Staphylococcaceae</taxon>
        <taxon>Macrococcoides</taxon>
    </lineage>
</organism>
<comment type="caution">
    <text evidence="10">The sequence shown here is derived from an EMBL/GenBank/DDBJ whole genome shotgun (WGS) entry which is preliminary data.</text>
</comment>
<keyword evidence="6" id="KW-0067">ATP-binding</keyword>
<dbReference type="GO" id="GO:0005524">
    <property type="term" value="F:ATP binding"/>
    <property type="evidence" value="ECO:0007669"/>
    <property type="project" value="UniProtKB-KW"/>
</dbReference>
<evidence type="ECO:0000256" key="6">
    <source>
        <dbReference type="ARBA" id="ARBA00022840"/>
    </source>
</evidence>
<dbReference type="Gene3D" id="3.40.50.300">
    <property type="entry name" value="P-loop containing nucleotide triphosphate hydrolases"/>
    <property type="match status" value="1"/>
</dbReference>
<evidence type="ECO:0000256" key="5">
    <source>
        <dbReference type="ARBA" id="ARBA00022777"/>
    </source>
</evidence>
<evidence type="ECO:0000256" key="4">
    <source>
        <dbReference type="ARBA" id="ARBA00022741"/>
    </source>
</evidence>
<dbReference type="OrthoDB" id="9794577at2"/>
<dbReference type="GO" id="GO:0004715">
    <property type="term" value="F:non-membrane spanning protein tyrosine kinase activity"/>
    <property type="evidence" value="ECO:0007669"/>
    <property type="project" value="UniProtKB-EC"/>
</dbReference>
<dbReference type="SUPFAM" id="SSF52540">
    <property type="entry name" value="P-loop containing nucleoside triphosphate hydrolases"/>
    <property type="match status" value="1"/>
</dbReference>
<keyword evidence="4" id="KW-0547">Nucleotide-binding</keyword>
<evidence type="ECO:0000259" key="9">
    <source>
        <dbReference type="Pfam" id="PF13614"/>
    </source>
</evidence>
<dbReference type="EC" id="2.7.10.2" evidence="2"/>
<dbReference type="FunFam" id="3.40.50.300:FF:000527">
    <property type="entry name" value="Tyrosine-protein kinase etk"/>
    <property type="match status" value="1"/>
</dbReference>